<protein>
    <submittedName>
        <fullName evidence="1">Uncharacterized protein</fullName>
    </submittedName>
</protein>
<dbReference type="EMBL" id="GGEC01069763">
    <property type="protein sequence ID" value="MBX50247.1"/>
    <property type="molecule type" value="Transcribed_RNA"/>
</dbReference>
<evidence type="ECO:0000313" key="1">
    <source>
        <dbReference type="EMBL" id="MBX50247.1"/>
    </source>
</evidence>
<sequence>MPSGVHYFISEVSSLL</sequence>
<dbReference type="AlphaFoldDB" id="A0A2P2P6B7"/>
<reference evidence="1" key="1">
    <citation type="submission" date="2018-02" db="EMBL/GenBank/DDBJ databases">
        <title>Rhizophora mucronata_Transcriptome.</title>
        <authorList>
            <person name="Meera S.P."/>
            <person name="Sreeshan A."/>
            <person name="Augustine A."/>
        </authorList>
    </citation>
    <scope>NUCLEOTIDE SEQUENCE</scope>
    <source>
        <tissue evidence="1">Leaf</tissue>
    </source>
</reference>
<accession>A0A2P2P6B7</accession>
<name>A0A2P2P6B7_RHIMU</name>
<organism evidence="1">
    <name type="scientific">Rhizophora mucronata</name>
    <name type="common">Asiatic mangrove</name>
    <dbReference type="NCBI Taxonomy" id="61149"/>
    <lineage>
        <taxon>Eukaryota</taxon>
        <taxon>Viridiplantae</taxon>
        <taxon>Streptophyta</taxon>
        <taxon>Embryophyta</taxon>
        <taxon>Tracheophyta</taxon>
        <taxon>Spermatophyta</taxon>
        <taxon>Magnoliopsida</taxon>
        <taxon>eudicotyledons</taxon>
        <taxon>Gunneridae</taxon>
        <taxon>Pentapetalae</taxon>
        <taxon>rosids</taxon>
        <taxon>fabids</taxon>
        <taxon>Malpighiales</taxon>
        <taxon>Rhizophoraceae</taxon>
        <taxon>Rhizophora</taxon>
    </lineage>
</organism>
<proteinExistence type="predicted"/>